<dbReference type="KEGG" id="mlr:MELLADRAFT_70466"/>
<dbReference type="GeneID" id="18931536"/>
<dbReference type="AlphaFoldDB" id="F4R436"/>
<evidence type="ECO:0000313" key="2">
    <source>
        <dbReference type="EMBL" id="EGG12733.1"/>
    </source>
</evidence>
<dbReference type="STRING" id="747676.F4R436"/>
<dbReference type="EMBL" id="GL883090">
    <property type="protein sequence ID" value="EGG12733.1"/>
    <property type="molecule type" value="Genomic_DNA"/>
</dbReference>
<feature type="domain" description="SigF-like NTF2-like" evidence="1">
    <location>
        <begin position="1"/>
        <end position="177"/>
    </location>
</feature>
<name>F4R436_MELLP</name>
<dbReference type="eggNOG" id="ENOG502S534">
    <property type="taxonomic scope" value="Eukaryota"/>
</dbReference>
<keyword evidence="3" id="KW-1185">Reference proteome</keyword>
<dbReference type="InParanoid" id="F4R436"/>
<proteinExistence type="predicted"/>
<sequence length="180" mass="20688">MEDPVKEIRDVVRGVTEPYAASEIAKNIEKYYTTDAIIQHLVGELARGPNSRDQLVGLYKIFRMFTIDQKIWFHSVMFNEDLTSCAIDLTEDFYFRNIPIIRSRIFKGRLLVILDLKKFEDGKYRISRQFDIPISDVTLFGLVSQILPGVGEVSRLVRETTTAWAGKMGNLFLSLGWFGD</sequence>
<dbReference type="PANTHER" id="PTHR35393">
    <property type="entry name" value="CHROMOSOME 1, WHOLE GENOME SHOTGUN SEQUENCE"/>
    <property type="match status" value="1"/>
</dbReference>
<dbReference type="VEuPathDB" id="FungiDB:MELLADRAFT_70466"/>
<dbReference type="RefSeq" id="XP_007403671.1">
    <property type="nucleotide sequence ID" value="XM_007403609.1"/>
</dbReference>
<dbReference type="OrthoDB" id="2344312at2759"/>
<gene>
    <name evidence="2" type="ORF">MELLADRAFT_70466</name>
</gene>
<protein>
    <recommendedName>
        <fullName evidence="1">SigF-like NTF2-like domain-containing protein</fullName>
    </recommendedName>
</protein>
<dbReference type="HOGENOM" id="CLU_079426_2_0_1"/>
<dbReference type="Proteomes" id="UP000001072">
    <property type="component" value="Unassembled WGS sequence"/>
</dbReference>
<dbReference type="Pfam" id="PF24840">
    <property type="entry name" value="NTF2_SigF"/>
    <property type="match status" value="1"/>
</dbReference>
<evidence type="ECO:0000259" key="1">
    <source>
        <dbReference type="Pfam" id="PF24840"/>
    </source>
</evidence>
<reference evidence="3" key="1">
    <citation type="journal article" date="2011" name="Proc. Natl. Acad. Sci. U.S.A.">
        <title>Obligate biotrophy features unraveled by the genomic analysis of rust fungi.</title>
        <authorList>
            <person name="Duplessis S."/>
            <person name="Cuomo C.A."/>
            <person name="Lin Y.-C."/>
            <person name="Aerts A."/>
            <person name="Tisserant E."/>
            <person name="Veneault-Fourrey C."/>
            <person name="Joly D.L."/>
            <person name="Hacquard S."/>
            <person name="Amselem J."/>
            <person name="Cantarel B.L."/>
            <person name="Chiu R."/>
            <person name="Coutinho P.M."/>
            <person name="Feau N."/>
            <person name="Field M."/>
            <person name="Frey P."/>
            <person name="Gelhaye E."/>
            <person name="Goldberg J."/>
            <person name="Grabherr M.G."/>
            <person name="Kodira C.D."/>
            <person name="Kohler A."/>
            <person name="Kuees U."/>
            <person name="Lindquist E.A."/>
            <person name="Lucas S.M."/>
            <person name="Mago R."/>
            <person name="Mauceli E."/>
            <person name="Morin E."/>
            <person name="Murat C."/>
            <person name="Pangilinan J.L."/>
            <person name="Park R."/>
            <person name="Pearson M."/>
            <person name="Quesneville H."/>
            <person name="Rouhier N."/>
            <person name="Sakthikumar S."/>
            <person name="Salamov A.A."/>
            <person name="Schmutz J."/>
            <person name="Selles B."/>
            <person name="Shapiro H."/>
            <person name="Tanguay P."/>
            <person name="Tuskan G.A."/>
            <person name="Henrissat B."/>
            <person name="Van de Peer Y."/>
            <person name="Rouze P."/>
            <person name="Ellis J.G."/>
            <person name="Dodds P.N."/>
            <person name="Schein J.E."/>
            <person name="Zhong S."/>
            <person name="Hamelin R.C."/>
            <person name="Grigoriev I.V."/>
            <person name="Szabo L.J."/>
            <person name="Martin F."/>
        </authorList>
    </citation>
    <scope>NUCLEOTIDE SEQUENCE [LARGE SCALE GENOMIC DNA]</scope>
    <source>
        <strain evidence="3">98AG31 / pathotype 3-4-7</strain>
    </source>
</reference>
<accession>F4R436</accession>
<dbReference type="PANTHER" id="PTHR35393:SF1">
    <property type="entry name" value="SNOAL-LIKE DOMAIN-CONTAINING PROTEIN"/>
    <property type="match status" value="1"/>
</dbReference>
<organism evidence="3">
    <name type="scientific">Melampsora larici-populina (strain 98AG31 / pathotype 3-4-7)</name>
    <name type="common">Poplar leaf rust fungus</name>
    <dbReference type="NCBI Taxonomy" id="747676"/>
    <lineage>
        <taxon>Eukaryota</taxon>
        <taxon>Fungi</taxon>
        <taxon>Dikarya</taxon>
        <taxon>Basidiomycota</taxon>
        <taxon>Pucciniomycotina</taxon>
        <taxon>Pucciniomycetes</taxon>
        <taxon>Pucciniales</taxon>
        <taxon>Melampsoraceae</taxon>
        <taxon>Melampsora</taxon>
    </lineage>
</organism>
<dbReference type="InterPro" id="IPR057514">
    <property type="entry name" value="NTF2_SigF"/>
</dbReference>
<evidence type="ECO:0000313" key="3">
    <source>
        <dbReference type="Proteomes" id="UP000001072"/>
    </source>
</evidence>